<feature type="transmembrane region" description="Helical" evidence="8">
    <location>
        <begin position="54"/>
        <end position="74"/>
    </location>
</feature>
<feature type="transmembrane region" description="Helical" evidence="8">
    <location>
        <begin position="164"/>
        <end position="186"/>
    </location>
</feature>
<evidence type="ECO:0000256" key="7">
    <source>
        <dbReference type="RuleBase" id="RU362091"/>
    </source>
</evidence>
<evidence type="ECO:0000256" key="4">
    <source>
        <dbReference type="ARBA" id="ARBA00022692"/>
    </source>
</evidence>
<dbReference type="CDD" id="cd11480">
    <property type="entry name" value="SLC5sbd_u4"/>
    <property type="match status" value="1"/>
</dbReference>
<evidence type="ECO:0000313" key="10">
    <source>
        <dbReference type="Proteomes" id="UP001265700"/>
    </source>
</evidence>
<accession>A0ABU1WJT8</accession>
<feature type="transmembrane region" description="Helical" evidence="8">
    <location>
        <begin position="657"/>
        <end position="682"/>
    </location>
</feature>
<feature type="transmembrane region" description="Helical" evidence="8">
    <location>
        <begin position="619"/>
        <end position="637"/>
    </location>
</feature>
<evidence type="ECO:0000313" key="9">
    <source>
        <dbReference type="EMBL" id="MDR7149347.1"/>
    </source>
</evidence>
<dbReference type="PROSITE" id="PS50283">
    <property type="entry name" value="NA_SOLUT_SYMP_3"/>
    <property type="match status" value="1"/>
</dbReference>
<feature type="transmembrane region" description="Helical" evidence="8">
    <location>
        <begin position="198"/>
        <end position="217"/>
    </location>
</feature>
<dbReference type="InterPro" id="IPR001734">
    <property type="entry name" value="Na/solute_symporter"/>
</dbReference>
<dbReference type="Pfam" id="PF00474">
    <property type="entry name" value="SSF"/>
    <property type="match status" value="2"/>
</dbReference>
<gene>
    <name evidence="9" type="ORF">J2W49_001296</name>
</gene>
<feature type="transmembrane region" description="Helical" evidence="8">
    <location>
        <begin position="28"/>
        <end position="48"/>
    </location>
</feature>
<evidence type="ECO:0000256" key="3">
    <source>
        <dbReference type="ARBA" id="ARBA00022448"/>
    </source>
</evidence>
<feature type="transmembrane region" description="Helical" evidence="8">
    <location>
        <begin position="515"/>
        <end position="544"/>
    </location>
</feature>
<feature type="transmembrane region" description="Helical" evidence="8">
    <location>
        <begin position="123"/>
        <end position="144"/>
    </location>
</feature>
<comment type="subcellular location">
    <subcellularLocation>
        <location evidence="1">Membrane</location>
        <topology evidence="1">Multi-pass membrane protein</topology>
    </subcellularLocation>
</comment>
<keyword evidence="4 8" id="KW-0812">Transmembrane</keyword>
<feature type="transmembrane region" description="Helical" evidence="8">
    <location>
        <begin position="394"/>
        <end position="416"/>
    </location>
</feature>
<reference evidence="9 10" key="1">
    <citation type="submission" date="2023-07" db="EMBL/GenBank/DDBJ databases">
        <title>Sorghum-associated microbial communities from plants grown in Nebraska, USA.</title>
        <authorList>
            <person name="Schachtman D."/>
        </authorList>
    </citation>
    <scope>NUCLEOTIDE SEQUENCE [LARGE SCALE GENOMIC DNA]</scope>
    <source>
        <strain evidence="9 10">4249</strain>
    </source>
</reference>
<feature type="transmembrane region" description="Helical" evidence="8">
    <location>
        <begin position="565"/>
        <end position="582"/>
    </location>
</feature>
<organism evidence="9 10">
    <name type="scientific">Hydrogenophaga palleronii</name>
    <dbReference type="NCBI Taxonomy" id="65655"/>
    <lineage>
        <taxon>Bacteria</taxon>
        <taxon>Pseudomonadati</taxon>
        <taxon>Pseudomonadota</taxon>
        <taxon>Betaproteobacteria</taxon>
        <taxon>Burkholderiales</taxon>
        <taxon>Comamonadaceae</taxon>
        <taxon>Hydrogenophaga</taxon>
    </lineage>
</organism>
<evidence type="ECO:0000256" key="6">
    <source>
        <dbReference type="ARBA" id="ARBA00023136"/>
    </source>
</evidence>
<keyword evidence="3" id="KW-0813">Transport</keyword>
<name>A0ABU1WJT8_9BURK</name>
<dbReference type="PANTHER" id="PTHR48086:SF5">
    <property type="entry name" value="NA(+):SOLUTE SYMPORTER (SSF FAMILY)"/>
    <property type="match status" value="1"/>
</dbReference>
<dbReference type="InterPro" id="IPR019899">
    <property type="entry name" value="Na/solute_symporter_VC_2705"/>
</dbReference>
<feature type="transmembrane region" description="Helical" evidence="8">
    <location>
        <begin position="588"/>
        <end position="612"/>
    </location>
</feature>
<dbReference type="RefSeq" id="WP_310313153.1">
    <property type="nucleotide sequence ID" value="NZ_JAVDWU010000002.1"/>
</dbReference>
<evidence type="ECO:0000256" key="2">
    <source>
        <dbReference type="ARBA" id="ARBA00006434"/>
    </source>
</evidence>
<comment type="caution">
    <text evidence="9">The sequence shown here is derived from an EMBL/GenBank/DDBJ whole genome shotgun (WGS) entry which is preliminary data.</text>
</comment>
<keyword evidence="6 8" id="KW-0472">Membrane</keyword>
<dbReference type="PANTHER" id="PTHR48086">
    <property type="entry name" value="SODIUM/PROLINE SYMPORTER-RELATED"/>
    <property type="match status" value="1"/>
</dbReference>
<protein>
    <submittedName>
        <fullName evidence="9">Cation/acetate symporter</fullName>
    </submittedName>
</protein>
<keyword evidence="5 8" id="KW-1133">Transmembrane helix</keyword>
<comment type="similarity">
    <text evidence="2 7">Belongs to the sodium:solute symporter (SSF) (TC 2.A.21) family.</text>
</comment>
<dbReference type="InterPro" id="IPR050277">
    <property type="entry name" value="Sodium:Solute_Symporter"/>
</dbReference>
<keyword evidence="10" id="KW-1185">Reference proteome</keyword>
<sequence length="705" mass="75795">MAGMFETKAGMSAGDSNRAFKQQLNKVYKWYTGGFFVFVIVLAILEQMGLSREWIGFIFLLATIGLYAGIGIMSRTTDAAEYYVAGRRVPAVYNGMATGADWMSAASFIGMAGTLYLTGYSGLAFIMGWTGGYCLVALFLAPYLRKFGQFTIPDFLGERYGGNLPRFIGIFAAILCSFTYVVAQIYGVGLITSRLTGVAFELGVFLGLGGILVCSFLGGMRAVTWTQVAQYIILIVAYMIPVVWLSVKQTSVPVPQAIYGFQLEKVSAKEKLLTEDPKELEVRGIFKARSDALAEKLKDPAAALVADKAAAEAKLTELRAANAPSSDVAAAEKAIADLPKDEAAAKAAWTRAKTAADNKAKPLNGMPPHAQQFSGNPNGDAAAVEAYDTSRRNFLALIFCLMIGTAALPHILMRYYTVPSVKEARQSVTWSLFFIFLLYFTAPALAVLVKYEVFHVLVGTPFDQLPSWVASWNKVDPSLMSITDINKDGILQLNEMTIGGDIIVLATAEIGGLPYVISGLVAAGGLAAALSTADGLLLTIANALSHDLYYKMIDPNASTARRVTISKMLLLIVALCAAYVAAQKPADILFLVSAAFSFAAAAFFPALVLGIFWKRATGIAASLGMIAGLGITFYYMATTQVWMRGLFGVTSPIELWWGIQPISAGLFGVPVGFAVIILVSLITPAPSRKIQELVEHVRYPSLRSA</sequence>
<dbReference type="Gene3D" id="1.20.1730.10">
    <property type="entry name" value="Sodium/glucose cotransporter"/>
    <property type="match status" value="2"/>
</dbReference>
<evidence type="ECO:0000256" key="1">
    <source>
        <dbReference type="ARBA" id="ARBA00004141"/>
    </source>
</evidence>
<evidence type="ECO:0000256" key="8">
    <source>
        <dbReference type="SAM" id="Phobius"/>
    </source>
</evidence>
<dbReference type="EMBL" id="JAVDWU010000002">
    <property type="protein sequence ID" value="MDR7149347.1"/>
    <property type="molecule type" value="Genomic_DNA"/>
</dbReference>
<feature type="transmembrane region" description="Helical" evidence="8">
    <location>
        <begin position="229"/>
        <end position="247"/>
    </location>
</feature>
<dbReference type="Proteomes" id="UP001265700">
    <property type="component" value="Unassembled WGS sequence"/>
</dbReference>
<evidence type="ECO:0000256" key="5">
    <source>
        <dbReference type="ARBA" id="ARBA00022989"/>
    </source>
</evidence>
<dbReference type="NCBIfam" id="TIGR03648">
    <property type="entry name" value="Na_symport_lg"/>
    <property type="match status" value="1"/>
</dbReference>
<feature type="transmembrane region" description="Helical" evidence="8">
    <location>
        <begin position="428"/>
        <end position="449"/>
    </location>
</feature>
<dbReference type="InterPro" id="IPR038377">
    <property type="entry name" value="Na/Glc_symporter_sf"/>
</dbReference>
<proteinExistence type="inferred from homology"/>